<dbReference type="InterPro" id="IPR036388">
    <property type="entry name" value="WH-like_DNA-bd_sf"/>
</dbReference>
<dbReference type="Gene3D" id="3.40.190.290">
    <property type="match status" value="1"/>
</dbReference>
<dbReference type="SUPFAM" id="SSF46785">
    <property type="entry name" value="Winged helix' DNA-binding domain"/>
    <property type="match status" value="1"/>
</dbReference>
<evidence type="ECO:0000256" key="4">
    <source>
        <dbReference type="ARBA" id="ARBA00023163"/>
    </source>
</evidence>
<keyword evidence="3" id="KW-0238">DNA-binding</keyword>
<keyword evidence="7" id="KW-1185">Reference proteome</keyword>
<evidence type="ECO:0000259" key="5">
    <source>
        <dbReference type="PROSITE" id="PS50931"/>
    </source>
</evidence>
<accession>A0A5N1JYK4</accession>
<protein>
    <submittedName>
        <fullName evidence="6">LysR family transcriptional regulator</fullName>
    </submittedName>
</protein>
<dbReference type="PROSITE" id="PS50931">
    <property type="entry name" value="HTH_LYSR"/>
    <property type="match status" value="1"/>
</dbReference>
<evidence type="ECO:0000256" key="3">
    <source>
        <dbReference type="ARBA" id="ARBA00023125"/>
    </source>
</evidence>
<dbReference type="AlphaFoldDB" id="A0A5N1JYK4"/>
<dbReference type="Proteomes" id="UP000327108">
    <property type="component" value="Unassembled WGS sequence"/>
</dbReference>
<dbReference type="PANTHER" id="PTHR30427">
    <property type="entry name" value="TRANSCRIPTIONAL ACTIVATOR PROTEIN LYSR"/>
    <property type="match status" value="1"/>
</dbReference>
<dbReference type="InterPro" id="IPR005119">
    <property type="entry name" value="LysR_subst-bd"/>
</dbReference>
<dbReference type="Pfam" id="PF00126">
    <property type="entry name" value="HTH_1"/>
    <property type="match status" value="1"/>
</dbReference>
<evidence type="ECO:0000256" key="2">
    <source>
        <dbReference type="ARBA" id="ARBA00023015"/>
    </source>
</evidence>
<dbReference type="PRINTS" id="PR00039">
    <property type="entry name" value="HTHLYSR"/>
</dbReference>
<sequence length="308" mass="34224">MNIRQLEAFKAIMELGSFTRAAEKLHLTQPAVSKLITLLEHSCGFQLFLRQKNGVLPTAEGEMLYSEVERVFLGLESISARARAIKNFDFGEIDLVVFPSLGTRVLPLILAEFLEIKKIRLNLTSRNSWLLVDRVATQGIDVGFGMTRTERPGVHFSHLCSMQAVCVLPPWHPLAEKDCITVRDLENEKFISLVEEDRAQIEIDRTFGEHNVSRNIVLKSQLSESICSFVSAGRGVAIVDPLSPVGFTRDEIVVKPFFPEIHQDIWVVTPSFREPSLGTQALIKHVRSALPAKIAALTQAIAPAGSQA</sequence>
<evidence type="ECO:0000256" key="1">
    <source>
        <dbReference type="ARBA" id="ARBA00009437"/>
    </source>
</evidence>
<dbReference type="GO" id="GO:0043565">
    <property type="term" value="F:sequence-specific DNA binding"/>
    <property type="evidence" value="ECO:0007669"/>
    <property type="project" value="TreeGrafter"/>
</dbReference>
<dbReference type="Gene3D" id="1.10.10.10">
    <property type="entry name" value="Winged helix-like DNA-binding domain superfamily/Winged helix DNA-binding domain"/>
    <property type="match status" value="1"/>
</dbReference>
<dbReference type="InterPro" id="IPR036390">
    <property type="entry name" value="WH_DNA-bd_sf"/>
</dbReference>
<dbReference type="FunFam" id="1.10.10.10:FF:000001">
    <property type="entry name" value="LysR family transcriptional regulator"/>
    <property type="match status" value="1"/>
</dbReference>
<keyword evidence="4" id="KW-0804">Transcription</keyword>
<dbReference type="GO" id="GO:0010628">
    <property type="term" value="P:positive regulation of gene expression"/>
    <property type="evidence" value="ECO:0007669"/>
    <property type="project" value="TreeGrafter"/>
</dbReference>
<reference evidence="6 7" key="1">
    <citation type="submission" date="2019-09" db="EMBL/GenBank/DDBJ databases">
        <title>Biological control of the noxious weed angled onion (Allium triquetrum) thwarted by endophytic bacteria in Victoria, Australia.</title>
        <authorList>
            <person name="Tehranchian P."/>
            <person name="Adair R.J."/>
            <person name="Van T.H."/>
            <person name="Morrison P.D."/>
            <person name="Williams H."/>
            <person name="Lawrie A.C."/>
        </authorList>
    </citation>
    <scope>NUCLEOTIDE SEQUENCE [LARGE SCALE GENOMIC DNA]</scope>
    <source>
        <strain evidence="6 7">RPTAtOch1</strain>
    </source>
</reference>
<evidence type="ECO:0000313" key="7">
    <source>
        <dbReference type="Proteomes" id="UP000327108"/>
    </source>
</evidence>
<organism evidence="6 7">
    <name type="scientific">Ochrobactrum quorumnocens</name>
    <dbReference type="NCBI Taxonomy" id="271865"/>
    <lineage>
        <taxon>Bacteria</taxon>
        <taxon>Pseudomonadati</taxon>
        <taxon>Pseudomonadota</taxon>
        <taxon>Alphaproteobacteria</taxon>
        <taxon>Hyphomicrobiales</taxon>
        <taxon>Brucellaceae</taxon>
        <taxon>Brucella/Ochrobactrum group</taxon>
        <taxon>Ochrobactrum</taxon>
    </lineage>
</organism>
<dbReference type="Pfam" id="PF03466">
    <property type="entry name" value="LysR_substrate"/>
    <property type="match status" value="1"/>
</dbReference>
<proteinExistence type="inferred from homology"/>
<dbReference type="InterPro" id="IPR000847">
    <property type="entry name" value="LysR_HTH_N"/>
</dbReference>
<name>A0A5N1JYK4_9HYPH</name>
<dbReference type="PANTHER" id="PTHR30427:SF1">
    <property type="entry name" value="TRANSCRIPTIONAL ACTIVATOR PROTEIN LYSR"/>
    <property type="match status" value="1"/>
</dbReference>
<feature type="domain" description="HTH lysR-type" evidence="5">
    <location>
        <begin position="1"/>
        <end position="58"/>
    </location>
</feature>
<keyword evidence="2" id="KW-0805">Transcription regulation</keyword>
<comment type="similarity">
    <text evidence="1">Belongs to the LysR transcriptional regulatory family.</text>
</comment>
<dbReference type="GO" id="GO:0003700">
    <property type="term" value="F:DNA-binding transcription factor activity"/>
    <property type="evidence" value="ECO:0007669"/>
    <property type="project" value="InterPro"/>
</dbReference>
<dbReference type="EMBL" id="VYXQ01000008">
    <property type="protein sequence ID" value="KAA9368278.1"/>
    <property type="molecule type" value="Genomic_DNA"/>
</dbReference>
<comment type="caution">
    <text evidence="6">The sequence shown here is derived from an EMBL/GenBank/DDBJ whole genome shotgun (WGS) entry which is preliminary data.</text>
</comment>
<dbReference type="SUPFAM" id="SSF53850">
    <property type="entry name" value="Periplasmic binding protein-like II"/>
    <property type="match status" value="1"/>
</dbReference>
<dbReference type="RefSeq" id="WP_151093319.1">
    <property type="nucleotide sequence ID" value="NZ_JBLZNM010000008.1"/>
</dbReference>
<gene>
    <name evidence="6" type="ORF">F3W84_10330</name>
</gene>
<evidence type="ECO:0000313" key="6">
    <source>
        <dbReference type="EMBL" id="KAA9368278.1"/>
    </source>
</evidence>